<organism evidence="1 2">
    <name type="scientific">Xanthomonas fragariae</name>
    <dbReference type="NCBI Taxonomy" id="48664"/>
    <lineage>
        <taxon>Bacteria</taxon>
        <taxon>Pseudomonadati</taxon>
        <taxon>Pseudomonadota</taxon>
        <taxon>Gammaproteobacteria</taxon>
        <taxon>Lysobacterales</taxon>
        <taxon>Lysobacteraceae</taxon>
        <taxon>Xanthomonas</taxon>
    </lineage>
</organism>
<dbReference type="GeneID" id="61896282"/>
<evidence type="ECO:0000313" key="1">
    <source>
        <dbReference type="EMBL" id="SMR01297.1"/>
    </source>
</evidence>
<accession>A0ABY1RVE5</accession>
<protein>
    <submittedName>
        <fullName evidence="1">Uncharacterized protein</fullName>
    </submittedName>
</protein>
<reference evidence="1 2" key="1">
    <citation type="submission" date="2017-05" db="EMBL/GenBank/DDBJ databases">
        <authorList>
            <person name="Blom J."/>
        </authorList>
    </citation>
    <scope>NUCLEOTIDE SEQUENCE [LARGE SCALE GENOMIC DNA]</scope>
    <source>
        <strain evidence="1">PD885</strain>
        <plasmid evidence="2">ppd885-27</plasmid>
    </source>
</reference>
<sequence length="137" mass="15712">MNEEQEIAEAAWKRELYEAFWKESSDAIKPFREFWRKSGDPMRKEAWKLDAVLGGRTPVSDEVIEDCRQAVMRLHQFAHAISELSGSSIAKIQNDLCQRAMVDIVVRATDAAEKAQRDIATIYQWVAAAERRNTAQQ</sequence>
<dbReference type="RefSeq" id="WP_088057156.1">
    <property type="nucleotide sequence ID" value="NZ_CP127380.1"/>
</dbReference>
<gene>
    <name evidence="1" type="ORF">PD885_04116</name>
</gene>
<dbReference type="EMBL" id="LT853884">
    <property type="protein sequence ID" value="SMR01297.1"/>
    <property type="molecule type" value="Genomic_DNA"/>
</dbReference>
<keyword evidence="1" id="KW-0614">Plasmid</keyword>
<evidence type="ECO:0000313" key="2">
    <source>
        <dbReference type="Proteomes" id="UP000195877"/>
    </source>
</evidence>
<name>A0ABY1RVE5_9XANT</name>
<dbReference type="Proteomes" id="UP000195877">
    <property type="component" value="Plasmid pPD885-27"/>
</dbReference>
<keyword evidence="2" id="KW-1185">Reference proteome</keyword>
<proteinExistence type="predicted"/>
<geneLocation type="plasmid" evidence="2">
    <name>ppd885-27</name>
</geneLocation>